<dbReference type="Pfam" id="PF00646">
    <property type="entry name" value="F-box"/>
    <property type="match status" value="1"/>
</dbReference>
<organism evidence="2 3">
    <name type="scientific">Thelonectria olida</name>
    <dbReference type="NCBI Taxonomy" id="1576542"/>
    <lineage>
        <taxon>Eukaryota</taxon>
        <taxon>Fungi</taxon>
        <taxon>Dikarya</taxon>
        <taxon>Ascomycota</taxon>
        <taxon>Pezizomycotina</taxon>
        <taxon>Sordariomycetes</taxon>
        <taxon>Hypocreomycetidae</taxon>
        <taxon>Hypocreales</taxon>
        <taxon>Nectriaceae</taxon>
        <taxon>Thelonectria</taxon>
    </lineage>
</organism>
<dbReference type="PROSITE" id="PS50181">
    <property type="entry name" value="FBOX"/>
    <property type="match status" value="1"/>
</dbReference>
<name>A0A9P9AKA5_9HYPO</name>
<proteinExistence type="predicted"/>
<dbReference type="Proteomes" id="UP000777438">
    <property type="component" value="Unassembled WGS sequence"/>
</dbReference>
<dbReference type="AlphaFoldDB" id="A0A9P9AKA5"/>
<evidence type="ECO:0000313" key="3">
    <source>
        <dbReference type="Proteomes" id="UP000777438"/>
    </source>
</evidence>
<keyword evidence="3" id="KW-1185">Reference proteome</keyword>
<dbReference type="SMART" id="SM00256">
    <property type="entry name" value="FBOX"/>
    <property type="match status" value="1"/>
</dbReference>
<protein>
    <recommendedName>
        <fullName evidence="1">F-box domain-containing protein</fullName>
    </recommendedName>
</protein>
<dbReference type="EMBL" id="JAGPYM010000015">
    <property type="protein sequence ID" value="KAH6886946.1"/>
    <property type="molecule type" value="Genomic_DNA"/>
</dbReference>
<gene>
    <name evidence="2" type="ORF">B0T10DRAFT_490523</name>
</gene>
<accession>A0A9P9AKA5</accession>
<sequence length="562" mass="66034">MSTVKERDSAHLEASVFVNLELSSSSVALTPRKMSLDLLPTELQCSIVRLLEPISLISISQTNTHFRHLVNPQKKHFVERLLALESLVDYGGETLVFRSRDNQLTPNWMDERWDAMRWACTDCLRLLPHRCFDNHSILRLRYRKPIPGSPAADLVTTWEPVESSSSSRIRRQKLPFKDSFTSEKRLRRRYLFSVTSEEFFFFSPGGHSLRSTMLEKYQECGMAGFEELSPHQFGELTPQKMLQMMDDNALAVELERCGNKRRFRRCNECRYLGGQLEPGLNNEHYGTLQVPIVKSRQIMFGSMIERYFPGIWDYLLADQHLSKEPLFRIRRRAQHQQPWAMYMVRCPRCAGWKELREFRIGGTFHLWAPILIPNSQRAYMNWDDREMSESLLDESRCNACVAKIHDRNVLGQMLLSWITRLIDLWLMGCTRYLKHGWSNTKSVMKDMPREYQHEIEHLIETTPCLQQDDREHIATEADVALLRLRLEQWMSFWDRMKLSTVYDWGLDNLGMAHVDNTNVSWKRNFDETEAEWRELTTLKNGIKQRPEALAEWALSRDAGKFT</sequence>
<evidence type="ECO:0000313" key="2">
    <source>
        <dbReference type="EMBL" id="KAH6886946.1"/>
    </source>
</evidence>
<reference evidence="2 3" key="1">
    <citation type="journal article" date="2021" name="Nat. Commun.">
        <title>Genetic determinants of endophytism in the Arabidopsis root mycobiome.</title>
        <authorList>
            <person name="Mesny F."/>
            <person name="Miyauchi S."/>
            <person name="Thiergart T."/>
            <person name="Pickel B."/>
            <person name="Atanasova L."/>
            <person name="Karlsson M."/>
            <person name="Huettel B."/>
            <person name="Barry K.W."/>
            <person name="Haridas S."/>
            <person name="Chen C."/>
            <person name="Bauer D."/>
            <person name="Andreopoulos W."/>
            <person name="Pangilinan J."/>
            <person name="LaButti K."/>
            <person name="Riley R."/>
            <person name="Lipzen A."/>
            <person name="Clum A."/>
            <person name="Drula E."/>
            <person name="Henrissat B."/>
            <person name="Kohler A."/>
            <person name="Grigoriev I.V."/>
            <person name="Martin F.M."/>
            <person name="Hacquard S."/>
        </authorList>
    </citation>
    <scope>NUCLEOTIDE SEQUENCE [LARGE SCALE GENOMIC DNA]</scope>
    <source>
        <strain evidence="2 3">MPI-CAGE-CH-0241</strain>
    </source>
</reference>
<evidence type="ECO:0000259" key="1">
    <source>
        <dbReference type="PROSITE" id="PS50181"/>
    </source>
</evidence>
<dbReference type="InterPro" id="IPR001810">
    <property type="entry name" value="F-box_dom"/>
</dbReference>
<dbReference type="OrthoDB" id="3481585at2759"/>
<dbReference type="InterPro" id="IPR036047">
    <property type="entry name" value="F-box-like_dom_sf"/>
</dbReference>
<dbReference type="SUPFAM" id="SSF81383">
    <property type="entry name" value="F-box domain"/>
    <property type="match status" value="1"/>
</dbReference>
<comment type="caution">
    <text evidence="2">The sequence shown here is derived from an EMBL/GenBank/DDBJ whole genome shotgun (WGS) entry which is preliminary data.</text>
</comment>
<feature type="domain" description="F-box" evidence="1">
    <location>
        <begin position="33"/>
        <end position="81"/>
    </location>
</feature>